<dbReference type="InterPro" id="IPR001506">
    <property type="entry name" value="Peptidase_M12A"/>
</dbReference>
<name>A0A0C9X448_9AGAR</name>
<accession>A0A0C9X448</accession>
<protein>
    <recommendedName>
        <fullName evidence="1">Peptidase metallopeptidase domain-containing protein</fullName>
    </recommendedName>
</protein>
<dbReference type="SMART" id="SM00235">
    <property type="entry name" value="ZnMc"/>
    <property type="match status" value="1"/>
</dbReference>
<keyword evidence="3" id="KW-1185">Reference proteome</keyword>
<evidence type="ECO:0000259" key="1">
    <source>
        <dbReference type="SMART" id="SM00235"/>
    </source>
</evidence>
<dbReference type="OrthoDB" id="291007at2759"/>
<dbReference type="Proteomes" id="UP000054477">
    <property type="component" value="Unassembled WGS sequence"/>
</dbReference>
<evidence type="ECO:0000313" key="3">
    <source>
        <dbReference type="Proteomes" id="UP000054477"/>
    </source>
</evidence>
<dbReference type="GO" id="GO:0008270">
    <property type="term" value="F:zinc ion binding"/>
    <property type="evidence" value="ECO:0007669"/>
    <property type="project" value="InterPro"/>
</dbReference>
<dbReference type="InterPro" id="IPR006026">
    <property type="entry name" value="Peptidase_Metallo"/>
</dbReference>
<proteinExistence type="predicted"/>
<dbReference type="EMBL" id="KN838639">
    <property type="protein sequence ID" value="KIJ99810.1"/>
    <property type="molecule type" value="Genomic_DNA"/>
</dbReference>
<dbReference type="Gene3D" id="3.40.390.10">
    <property type="entry name" value="Collagenase (Catalytic Domain)"/>
    <property type="match status" value="1"/>
</dbReference>
<dbReference type="GO" id="GO:0004222">
    <property type="term" value="F:metalloendopeptidase activity"/>
    <property type="evidence" value="ECO:0007669"/>
    <property type="project" value="InterPro"/>
</dbReference>
<feature type="domain" description="Peptidase metallopeptidase" evidence="1">
    <location>
        <begin position="90"/>
        <end position="236"/>
    </location>
</feature>
<gene>
    <name evidence="2" type="ORF">K443DRAFT_101597</name>
</gene>
<dbReference type="Pfam" id="PF01400">
    <property type="entry name" value="Astacin"/>
    <property type="match status" value="1"/>
</dbReference>
<dbReference type="HOGENOM" id="CLU_004605_0_0_1"/>
<evidence type="ECO:0000313" key="2">
    <source>
        <dbReference type="EMBL" id="KIJ99810.1"/>
    </source>
</evidence>
<reference evidence="3" key="2">
    <citation type="submission" date="2015-01" db="EMBL/GenBank/DDBJ databases">
        <title>Evolutionary Origins and Diversification of the Mycorrhizal Mutualists.</title>
        <authorList>
            <consortium name="DOE Joint Genome Institute"/>
            <consortium name="Mycorrhizal Genomics Consortium"/>
            <person name="Kohler A."/>
            <person name="Kuo A."/>
            <person name="Nagy L.G."/>
            <person name="Floudas D."/>
            <person name="Copeland A."/>
            <person name="Barry K.W."/>
            <person name="Cichocki N."/>
            <person name="Veneault-Fourrey C."/>
            <person name="LaButti K."/>
            <person name="Lindquist E.A."/>
            <person name="Lipzen A."/>
            <person name="Lundell T."/>
            <person name="Morin E."/>
            <person name="Murat C."/>
            <person name="Riley R."/>
            <person name="Ohm R."/>
            <person name="Sun H."/>
            <person name="Tunlid A."/>
            <person name="Henrissat B."/>
            <person name="Grigoriev I.V."/>
            <person name="Hibbett D.S."/>
            <person name="Martin F."/>
        </authorList>
    </citation>
    <scope>NUCLEOTIDE SEQUENCE [LARGE SCALE GENOMIC DNA]</scope>
    <source>
        <strain evidence="3">LaAM-08-1</strain>
    </source>
</reference>
<sequence length="1174" mass="129538">MSHTVDFDIFRHAEVVPATEHATVAPTSSASADTHITKPAVVEWDDVPAAGWYQRACAEASHDKEAASYAKANVNRIGGVAVMRTILTKATRMWDNGSAGNTIQQNKVKKVVQEWEKYANVNLTFVPTGNATIRIIFDPNLGSWSYVGNEIDLINANDPTMNLGWIGGHSTTITSEERGVILHEFGHTLGLMHEHQSPVHGGSITLKESAVIDFYKKTQGWEEREVREQILNVYNVSDISNFSALDDKSIMTSFMPAAMNNENWEIKPNNVLSETDKAFMTINYPHPPNHPPADSIWTINYALDVVDVDPETKAKILERYELSEWAEVRYLFSGFCTTARRAGSIQYLQVAGRTNGVVDVRSASTVSKVNVSTNGAVDVPSAVPTAAKAAFTASSVSQGNFLEAMVNNLKQVFAPTTGQCFAFQFPARFLQKDLYAWDTSSAGIYGQFVKPVAVNENEFRLVDQLYNVGEVVGAPNGQNLSVCYEQVLNNLVPGHENDSRIIAKQQDRIRRWLMKEVPTSGWVKNLIESQHNRSILLSAVAGTTITSPDGEPVPQFAVANRLSDDGKVNRMELAEALTEEYLSAKQVWELERDSMIKNARANNENMEDVTRKLAHITAIREAQLAAKHADAVVRGYSRTIRQYLGYMDIKSPSELLQDAKDALRETSTSSLDGAMNIYPVQMMPIDWFQSLSTSFTTEDLTSDRDLIYQQIHAKSKLLDLLQSRLAALQFSPKHDLIPLKLAAEQAQSEYSKCQSNLQTTYSSNVLSLAQSFVSAANEFQFGLFVTQARLFGIAESAFNGIEDSMKKLTAAHDAVNSTSRAYSQAVSAVTLAEATDTSQETTSIRLQIDAILPANPATPENTLKLADFPFFPPHPSGTVGGSRWEEITLTHETSNVHQSITQVRSSVSASDLSFFWGSKKQSSASLAEDLFSSSSESFKVDIGFRATMVTVDRGGWFQPQFFKQSSGFCHIDKKIFASKWPEGINSMEDLRNATPAQWEDLNKGLFPAYPVGFIICKDITIKVNMSTEQLTKHSREFGEYVQSSSGIFCWSNKGSSHSKVSEREADILSASDGVVIRIPGPQILGYMLQYVDNDLTQDLNADLPDDFLISDADYEAGFSNINNAPTVPRAAHALAPPIANSYTDIPAESTAEVSPPVEEHVYASGYYFAPKLRV</sequence>
<dbReference type="SUPFAM" id="SSF55486">
    <property type="entry name" value="Metalloproteases ('zincins'), catalytic domain"/>
    <property type="match status" value="1"/>
</dbReference>
<dbReference type="GO" id="GO:0006508">
    <property type="term" value="P:proteolysis"/>
    <property type="evidence" value="ECO:0007669"/>
    <property type="project" value="InterPro"/>
</dbReference>
<reference evidence="2 3" key="1">
    <citation type="submission" date="2014-04" db="EMBL/GenBank/DDBJ databases">
        <authorList>
            <consortium name="DOE Joint Genome Institute"/>
            <person name="Kuo A."/>
            <person name="Kohler A."/>
            <person name="Nagy L.G."/>
            <person name="Floudas D."/>
            <person name="Copeland A."/>
            <person name="Barry K.W."/>
            <person name="Cichocki N."/>
            <person name="Veneault-Fourrey C."/>
            <person name="LaButti K."/>
            <person name="Lindquist E.A."/>
            <person name="Lipzen A."/>
            <person name="Lundell T."/>
            <person name="Morin E."/>
            <person name="Murat C."/>
            <person name="Sun H."/>
            <person name="Tunlid A."/>
            <person name="Henrissat B."/>
            <person name="Grigoriev I.V."/>
            <person name="Hibbett D.S."/>
            <person name="Martin F."/>
            <person name="Nordberg H.P."/>
            <person name="Cantor M.N."/>
            <person name="Hua S.X."/>
        </authorList>
    </citation>
    <scope>NUCLEOTIDE SEQUENCE [LARGE SCALE GENOMIC DNA]</scope>
    <source>
        <strain evidence="2 3">LaAM-08-1</strain>
    </source>
</reference>
<organism evidence="2 3">
    <name type="scientific">Laccaria amethystina LaAM-08-1</name>
    <dbReference type="NCBI Taxonomy" id="1095629"/>
    <lineage>
        <taxon>Eukaryota</taxon>
        <taxon>Fungi</taxon>
        <taxon>Dikarya</taxon>
        <taxon>Basidiomycota</taxon>
        <taxon>Agaricomycotina</taxon>
        <taxon>Agaricomycetes</taxon>
        <taxon>Agaricomycetidae</taxon>
        <taxon>Agaricales</taxon>
        <taxon>Agaricineae</taxon>
        <taxon>Hydnangiaceae</taxon>
        <taxon>Laccaria</taxon>
    </lineage>
</organism>
<dbReference type="AlphaFoldDB" id="A0A0C9X448"/>
<dbReference type="InterPro" id="IPR024079">
    <property type="entry name" value="MetalloPept_cat_dom_sf"/>
</dbReference>